<evidence type="ECO:0000256" key="2">
    <source>
        <dbReference type="ARBA" id="ARBA00023015"/>
    </source>
</evidence>
<organism evidence="8 9">
    <name type="scientific">Frigidibacter albus</name>
    <dbReference type="NCBI Taxonomy" id="1465486"/>
    <lineage>
        <taxon>Bacteria</taxon>
        <taxon>Pseudomonadati</taxon>
        <taxon>Pseudomonadota</taxon>
        <taxon>Alphaproteobacteria</taxon>
        <taxon>Rhodobacterales</taxon>
        <taxon>Paracoccaceae</taxon>
        <taxon>Frigidibacter</taxon>
    </lineage>
</organism>
<dbReference type="OrthoDB" id="9803470at2"/>
<dbReference type="Pfam" id="PF22029">
    <property type="entry name" value="PhyR_sigma2"/>
    <property type="match status" value="1"/>
</dbReference>
<feature type="domain" description="RNA polymerase sigma factor 70 region 4 type 2" evidence="6">
    <location>
        <begin position="68"/>
        <end position="116"/>
    </location>
</feature>
<evidence type="ECO:0000256" key="3">
    <source>
        <dbReference type="ARBA" id="ARBA00023082"/>
    </source>
</evidence>
<dbReference type="SUPFAM" id="SSF88659">
    <property type="entry name" value="Sigma3 and sigma4 domains of RNA polymerase sigma factors"/>
    <property type="match status" value="1"/>
</dbReference>
<keyword evidence="5" id="KW-0472">Membrane</keyword>
<feature type="domain" description="PhyR sigma2" evidence="7">
    <location>
        <begin position="9"/>
        <end position="57"/>
    </location>
</feature>
<evidence type="ECO:0000256" key="1">
    <source>
        <dbReference type="ARBA" id="ARBA00010641"/>
    </source>
</evidence>
<dbReference type="GO" id="GO:0016987">
    <property type="term" value="F:sigma factor activity"/>
    <property type="evidence" value="ECO:0007669"/>
    <property type="project" value="UniProtKB-KW"/>
</dbReference>
<comment type="similarity">
    <text evidence="1">Belongs to the sigma-70 factor family. ECF subfamily.</text>
</comment>
<dbReference type="InterPro" id="IPR036388">
    <property type="entry name" value="WH-like_DNA-bd_sf"/>
</dbReference>
<dbReference type="InterPro" id="IPR053866">
    <property type="entry name" value="PhyR_sigma2"/>
</dbReference>
<keyword evidence="5" id="KW-1133">Transmembrane helix</keyword>
<keyword evidence="5" id="KW-0812">Transmembrane</keyword>
<dbReference type="RefSeq" id="WP_161345911.1">
    <property type="nucleotide sequence ID" value="NZ_BMGW01000005.1"/>
</dbReference>
<keyword evidence="2" id="KW-0805">Transcription regulation</keyword>
<dbReference type="InterPro" id="IPR013249">
    <property type="entry name" value="RNA_pol_sigma70_r4_t2"/>
</dbReference>
<dbReference type="InterPro" id="IPR039425">
    <property type="entry name" value="RNA_pol_sigma-70-like"/>
</dbReference>
<dbReference type="GO" id="GO:0006352">
    <property type="term" value="P:DNA-templated transcription initiation"/>
    <property type="evidence" value="ECO:0007669"/>
    <property type="project" value="InterPro"/>
</dbReference>
<evidence type="ECO:0000259" key="6">
    <source>
        <dbReference type="Pfam" id="PF08281"/>
    </source>
</evidence>
<sequence length="378" mass="40043">MTFQDDTRAMIPSLRRFARALVQDRDAADDLVQRCLEVALAQGAPGEGLRGWLFGILLRMQREGEAPAALPRLPEDQRLALLLVTVEGLTLAEAAMALEVSEGALVSRLGRAREMLREGPRPRSRIAGKAALGDIALLASRHGRLSVEEAAGFPARLAADPAAQATLAEWDGQDAALALLHPEVSEPVPERMRALFAEAPVPVARPRRLRPVAAALALLAIGAAGGWGAAWWMQPRPATELPMLAALHAHDAYAEVARPAELGAERIEYVTGWLSTRLGRPFALPDLGAFGFHPIGGRLLPDARGTAAVLVYESGPGERLTLFAAPQPGAGGTAFGFLEEGGTRGVWWAEGGFGYAVAGEIAQDVLRGVAIAAKEQLS</sequence>
<accession>A0A6L8VGN4</accession>
<dbReference type="AlphaFoldDB" id="A0A6L8VGN4"/>
<dbReference type="Pfam" id="PF08281">
    <property type="entry name" value="Sigma70_r4_2"/>
    <property type="match status" value="1"/>
</dbReference>
<protein>
    <submittedName>
        <fullName evidence="8">Uncharacterized protein</fullName>
    </submittedName>
</protein>
<evidence type="ECO:0000256" key="4">
    <source>
        <dbReference type="ARBA" id="ARBA00023163"/>
    </source>
</evidence>
<dbReference type="GO" id="GO:0003677">
    <property type="term" value="F:DNA binding"/>
    <property type="evidence" value="ECO:0007669"/>
    <property type="project" value="InterPro"/>
</dbReference>
<evidence type="ECO:0000259" key="7">
    <source>
        <dbReference type="Pfam" id="PF22029"/>
    </source>
</evidence>
<dbReference type="Gene3D" id="1.10.10.10">
    <property type="entry name" value="Winged helix-like DNA-binding domain superfamily/Winged helix DNA-binding domain"/>
    <property type="match status" value="1"/>
</dbReference>
<dbReference type="InterPro" id="IPR013324">
    <property type="entry name" value="RNA_pol_sigma_r3/r4-like"/>
</dbReference>
<keyword evidence="4" id="KW-0804">Transcription</keyword>
<dbReference type="EMBL" id="WWNR01000005">
    <property type="protein sequence ID" value="MZQ89393.1"/>
    <property type="molecule type" value="Genomic_DNA"/>
</dbReference>
<evidence type="ECO:0000313" key="8">
    <source>
        <dbReference type="EMBL" id="MZQ89393.1"/>
    </source>
</evidence>
<dbReference type="Proteomes" id="UP000477083">
    <property type="component" value="Unassembled WGS sequence"/>
</dbReference>
<proteinExistence type="inferred from homology"/>
<gene>
    <name evidence="8" type="ORF">GS660_09855</name>
</gene>
<dbReference type="Gene3D" id="1.10.1740.10">
    <property type="match status" value="1"/>
</dbReference>
<keyword evidence="9" id="KW-1185">Reference proteome</keyword>
<dbReference type="SUPFAM" id="SSF88946">
    <property type="entry name" value="Sigma2 domain of RNA polymerase sigma factors"/>
    <property type="match status" value="1"/>
</dbReference>
<name>A0A6L8VGN4_9RHOB</name>
<feature type="transmembrane region" description="Helical" evidence="5">
    <location>
        <begin position="212"/>
        <end position="233"/>
    </location>
</feature>
<evidence type="ECO:0000256" key="5">
    <source>
        <dbReference type="SAM" id="Phobius"/>
    </source>
</evidence>
<dbReference type="CDD" id="cd06171">
    <property type="entry name" value="Sigma70_r4"/>
    <property type="match status" value="1"/>
</dbReference>
<dbReference type="PANTHER" id="PTHR43133">
    <property type="entry name" value="RNA POLYMERASE ECF-TYPE SIGMA FACTO"/>
    <property type="match status" value="1"/>
</dbReference>
<evidence type="ECO:0000313" key="9">
    <source>
        <dbReference type="Proteomes" id="UP000477083"/>
    </source>
</evidence>
<dbReference type="PANTHER" id="PTHR43133:SF25">
    <property type="entry name" value="RNA POLYMERASE SIGMA FACTOR RFAY-RELATED"/>
    <property type="match status" value="1"/>
</dbReference>
<keyword evidence="3" id="KW-0731">Sigma factor</keyword>
<comment type="caution">
    <text evidence="8">The sequence shown here is derived from an EMBL/GenBank/DDBJ whole genome shotgun (WGS) entry which is preliminary data.</text>
</comment>
<reference evidence="8 9" key="1">
    <citation type="submission" date="2020-01" db="EMBL/GenBank/DDBJ databases">
        <title>Frigidibacter albus SP32T (=CGMCC 1.13995T).</title>
        <authorList>
            <person name="Liao X."/>
        </authorList>
    </citation>
    <scope>NUCLEOTIDE SEQUENCE [LARGE SCALE GENOMIC DNA]</scope>
    <source>
        <strain evidence="8 9">SP32</strain>
    </source>
</reference>
<dbReference type="InterPro" id="IPR013325">
    <property type="entry name" value="RNA_pol_sigma_r2"/>
</dbReference>